<evidence type="ECO:0000259" key="1">
    <source>
        <dbReference type="PROSITE" id="PS51186"/>
    </source>
</evidence>
<dbReference type="VEuPathDB" id="FungiDB:PMAA_097960"/>
<sequence>MPIQILPLQQEDIPGVVDCIQEGFADDPYHLWVFDGSKFNKDRNSSSLTARCLWGINNALFYVAKEVGHHQQEEDDNGDDDSQQKQQQQQRDGRIVGVSCWLAPQPASTPQSWYAWYQLQLLSLRQLITNIRFLGHGGLITQRYWIWKEQQTAAQQEIWTDKERGYYFCNMVTVRPDAQGQGIGRQLFEVVMDQADREGVKCYLESSKGEPNVKIYEKLGFGLVKEIDCADGGDVCRLFCMVREPKGDKS</sequence>
<organism evidence="2 3">
    <name type="scientific">Talaromyces marneffei (strain ATCC 18224 / CBS 334.59 / QM 7333)</name>
    <name type="common">Penicillium marneffei</name>
    <dbReference type="NCBI Taxonomy" id="441960"/>
    <lineage>
        <taxon>Eukaryota</taxon>
        <taxon>Fungi</taxon>
        <taxon>Dikarya</taxon>
        <taxon>Ascomycota</taxon>
        <taxon>Pezizomycotina</taxon>
        <taxon>Eurotiomycetes</taxon>
        <taxon>Eurotiomycetidae</taxon>
        <taxon>Eurotiales</taxon>
        <taxon>Trichocomaceae</taxon>
        <taxon>Talaromyces</taxon>
        <taxon>Talaromyces sect. Talaromyces</taxon>
    </lineage>
</organism>
<dbReference type="Proteomes" id="UP000001294">
    <property type="component" value="Unassembled WGS sequence"/>
</dbReference>
<dbReference type="OrthoDB" id="512662at2759"/>
<feature type="domain" description="N-acetyltransferase" evidence="1">
    <location>
        <begin position="103"/>
        <end position="243"/>
    </location>
</feature>
<gene>
    <name evidence="2" type="ORF">PMAA_097960</name>
</gene>
<dbReference type="PANTHER" id="PTHR42791:SF4">
    <property type="entry name" value="ACETYLTRANSFERASE, GNAT FAMILY FAMILY (AFU_ORTHOLOGUE AFUA_4G09540)-RELATED"/>
    <property type="match status" value="1"/>
</dbReference>
<keyword evidence="3" id="KW-1185">Reference proteome</keyword>
<dbReference type="InterPro" id="IPR052523">
    <property type="entry name" value="Trichothecene_AcTrans"/>
</dbReference>
<dbReference type="PROSITE" id="PS51186">
    <property type="entry name" value="GNAT"/>
    <property type="match status" value="1"/>
</dbReference>
<evidence type="ECO:0000313" key="3">
    <source>
        <dbReference type="Proteomes" id="UP000001294"/>
    </source>
</evidence>
<accession>B6QIL2</accession>
<dbReference type="InterPro" id="IPR000182">
    <property type="entry name" value="GNAT_dom"/>
</dbReference>
<dbReference type="Gene3D" id="3.40.630.30">
    <property type="match status" value="1"/>
</dbReference>
<dbReference type="STRING" id="441960.B6QIL2"/>
<dbReference type="AlphaFoldDB" id="B6QIL2"/>
<dbReference type="PANTHER" id="PTHR42791">
    <property type="entry name" value="GNAT FAMILY ACETYLTRANSFERASE"/>
    <property type="match status" value="1"/>
</dbReference>
<protein>
    <submittedName>
        <fullName evidence="2">Acetyltransferase, GNAT family</fullName>
    </submittedName>
</protein>
<name>B6QIL2_TALMQ</name>
<dbReference type="Pfam" id="PF13508">
    <property type="entry name" value="Acetyltransf_7"/>
    <property type="match status" value="1"/>
</dbReference>
<dbReference type="EMBL" id="DS995902">
    <property type="protein sequence ID" value="EEA23207.1"/>
    <property type="molecule type" value="Genomic_DNA"/>
</dbReference>
<reference evidence="3" key="1">
    <citation type="journal article" date="2015" name="Genome Announc.">
        <title>Genome sequence of the AIDS-associated pathogen Penicillium marneffei (ATCC18224) and its near taxonomic relative Talaromyces stipitatus (ATCC10500).</title>
        <authorList>
            <person name="Nierman W.C."/>
            <person name="Fedorova-Abrams N.D."/>
            <person name="Andrianopoulos A."/>
        </authorList>
    </citation>
    <scope>NUCLEOTIDE SEQUENCE [LARGE SCALE GENOMIC DNA]</scope>
    <source>
        <strain evidence="3">ATCC 18224 / CBS 334.59 / QM 7333</strain>
    </source>
</reference>
<keyword evidence="2" id="KW-0808">Transferase</keyword>
<dbReference type="PhylomeDB" id="B6QIL2"/>
<dbReference type="HOGENOM" id="CLU_073919_0_0_1"/>
<dbReference type="CDD" id="cd04301">
    <property type="entry name" value="NAT_SF"/>
    <property type="match status" value="1"/>
</dbReference>
<dbReference type="SUPFAM" id="SSF55729">
    <property type="entry name" value="Acyl-CoA N-acyltransferases (Nat)"/>
    <property type="match status" value="1"/>
</dbReference>
<dbReference type="InterPro" id="IPR016181">
    <property type="entry name" value="Acyl_CoA_acyltransferase"/>
</dbReference>
<evidence type="ECO:0000313" key="2">
    <source>
        <dbReference type="EMBL" id="EEA23207.1"/>
    </source>
</evidence>
<dbReference type="GO" id="GO:0016747">
    <property type="term" value="F:acyltransferase activity, transferring groups other than amino-acyl groups"/>
    <property type="evidence" value="ECO:0007669"/>
    <property type="project" value="InterPro"/>
</dbReference>
<proteinExistence type="predicted"/>